<feature type="signal peptide" evidence="2">
    <location>
        <begin position="1"/>
        <end position="18"/>
    </location>
</feature>
<dbReference type="GO" id="GO:0004061">
    <property type="term" value="F:arylformamidase activity"/>
    <property type="evidence" value="ECO:0007669"/>
    <property type="project" value="InterPro"/>
</dbReference>
<sequence length="281" mass="29728">MPLLTALGLALVAVAAGAAPSAPSETTASAGPAAFTGPIDLTHPLSHAAQNWPGARTFDFTVRVAESAAEFGGFVAFNEFCMAEHLGTHLDAPYHFNQSGWKVHEIPLHRFIARGVLIDASAAAATNRDLFLGADALERWEAEHGRVPEGSVVLVRFGWGDKYEDRRAYFGLTTDDRAANDTDHLSFPSLSPELARALAERKVYGVGVDTPSVDPGKAGDHAPHAHRILAAASAFNLENLDLRSAALPANGFTLIVLPVKIVDGTGAPVRVVAISGEHWSS</sequence>
<accession>A0AAV7XY97</accession>
<evidence type="ECO:0000256" key="1">
    <source>
        <dbReference type="ARBA" id="ARBA00007865"/>
    </source>
</evidence>
<dbReference type="PANTHER" id="PTHR31118">
    <property type="entry name" value="CYCLASE-LIKE PROTEIN 2"/>
    <property type="match status" value="1"/>
</dbReference>
<organism evidence="3 4">
    <name type="scientific">Megalurothrips usitatus</name>
    <name type="common">bean blossom thrips</name>
    <dbReference type="NCBI Taxonomy" id="439358"/>
    <lineage>
        <taxon>Eukaryota</taxon>
        <taxon>Metazoa</taxon>
        <taxon>Ecdysozoa</taxon>
        <taxon>Arthropoda</taxon>
        <taxon>Hexapoda</taxon>
        <taxon>Insecta</taxon>
        <taxon>Pterygota</taxon>
        <taxon>Neoptera</taxon>
        <taxon>Paraneoptera</taxon>
        <taxon>Thysanoptera</taxon>
        <taxon>Terebrantia</taxon>
        <taxon>Thripoidea</taxon>
        <taxon>Thripidae</taxon>
        <taxon>Megalurothrips</taxon>
    </lineage>
</organism>
<gene>
    <name evidence="3" type="ORF">ONE63_005944</name>
</gene>
<evidence type="ECO:0000313" key="3">
    <source>
        <dbReference type="EMBL" id="KAJ1529133.1"/>
    </source>
</evidence>
<evidence type="ECO:0008006" key="5">
    <source>
        <dbReference type="Google" id="ProtNLM"/>
    </source>
</evidence>
<evidence type="ECO:0000256" key="2">
    <source>
        <dbReference type="SAM" id="SignalP"/>
    </source>
</evidence>
<protein>
    <recommendedName>
        <fullName evidence="5">Kynurenine formamidase-like</fullName>
    </recommendedName>
</protein>
<dbReference type="InterPro" id="IPR007325">
    <property type="entry name" value="KFase/CYL"/>
</dbReference>
<dbReference type="EMBL" id="JAPTSV010000003">
    <property type="protein sequence ID" value="KAJ1529133.1"/>
    <property type="molecule type" value="Genomic_DNA"/>
</dbReference>
<keyword evidence="4" id="KW-1185">Reference proteome</keyword>
<comment type="caution">
    <text evidence="3">The sequence shown here is derived from an EMBL/GenBank/DDBJ whole genome shotgun (WGS) entry which is preliminary data.</text>
</comment>
<dbReference type="Pfam" id="PF04199">
    <property type="entry name" value="Cyclase"/>
    <property type="match status" value="1"/>
</dbReference>
<feature type="chain" id="PRO_5043956033" description="Kynurenine formamidase-like" evidence="2">
    <location>
        <begin position="19"/>
        <end position="281"/>
    </location>
</feature>
<dbReference type="Gene3D" id="3.50.30.50">
    <property type="entry name" value="Putative cyclase"/>
    <property type="match status" value="1"/>
</dbReference>
<comment type="similarity">
    <text evidence="1">Belongs to the Cyclase 1 superfamily.</text>
</comment>
<dbReference type="AlphaFoldDB" id="A0AAV7XY97"/>
<dbReference type="PANTHER" id="PTHR31118:SF12">
    <property type="entry name" value="CYCLASE-LIKE PROTEIN 2"/>
    <property type="match status" value="1"/>
</dbReference>
<name>A0AAV7XY97_9NEOP</name>
<dbReference type="InterPro" id="IPR037175">
    <property type="entry name" value="KFase_sf"/>
</dbReference>
<dbReference type="GO" id="GO:0019441">
    <property type="term" value="P:L-tryptophan catabolic process to kynurenine"/>
    <property type="evidence" value="ECO:0007669"/>
    <property type="project" value="InterPro"/>
</dbReference>
<reference evidence="3" key="1">
    <citation type="submission" date="2022-12" db="EMBL/GenBank/DDBJ databases">
        <title>Chromosome-level genome assembly of the bean flower thrips Megalurothrips usitatus.</title>
        <authorList>
            <person name="Ma L."/>
            <person name="Liu Q."/>
            <person name="Li H."/>
            <person name="Cai W."/>
        </authorList>
    </citation>
    <scope>NUCLEOTIDE SEQUENCE</scope>
    <source>
        <strain evidence="3">Cailab_2022a</strain>
    </source>
</reference>
<proteinExistence type="inferred from homology"/>
<dbReference type="Proteomes" id="UP001075354">
    <property type="component" value="Chromosome 3"/>
</dbReference>
<keyword evidence="2" id="KW-0732">Signal</keyword>
<dbReference type="SUPFAM" id="SSF102198">
    <property type="entry name" value="Putative cyclase"/>
    <property type="match status" value="1"/>
</dbReference>
<evidence type="ECO:0000313" key="4">
    <source>
        <dbReference type="Proteomes" id="UP001075354"/>
    </source>
</evidence>